<dbReference type="EMBL" id="JAOYFB010000038">
    <property type="protein sequence ID" value="KAK4025779.1"/>
    <property type="molecule type" value="Genomic_DNA"/>
</dbReference>
<feature type="compositionally biased region" description="Polar residues" evidence="1">
    <location>
        <begin position="110"/>
        <end position="120"/>
    </location>
</feature>
<gene>
    <name evidence="3" type="ORF">OUZ56_014826</name>
</gene>
<evidence type="ECO:0000256" key="2">
    <source>
        <dbReference type="SAM" id="Phobius"/>
    </source>
</evidence>
<dbReference type="Proteomes" id="UP001234178">
    <property type="component" value="Unassembled WGS sequence"/>
</dbReference>
<reference evidence="3 4" key="1">
    <citation type="journal article" date="2023" name="Nucleic Acids Res.">
        <title>The hologenome of Daphnia magna reveals possible DNA methylation and microbiome-mediated evolution of the host genome.</title>
        <authorList>
            <person name="Chaturvedi A."/>
            <person name="Li X."/>
            <person name="Dhandapani V."/>
            <person name="Marshall H."/>
            <person name="Kissane S."/>
            <person name="Cuenca-Cambronero M."/>
            <person name="Asole G."/>
            <person name="Calvet F."/>
            <person name="Ruiz-Romero M."/>
            <person name="Marangio P."/>
            <person name="Guigo R."/>
            <person name="Rago D."/>
            <person name="Mirbahai L."/>
            <person name="Eastwood N."/>
            <person name="Colbourne J.K."/>
            <person name="Zhou J."/>
            <person name="Mallon E."/>
            <person name="Orsini L."/>
        </authorList>
    </citation>
    <scope>NUCLEOTIDE SEQUENCE [LARGE SCALE GENOMIC DNA]</scope>
    <source>
        <strain evidence="3">LRV0_1</strain>
    </source>
</reference>
<evidence type="ECO:0000313" key="3">
    <source>
        <dbReference type="EMBL" id="KAK4025779.1"/>
    </source>
</evidence>
<comment type="caution">
    <text evidence="3">The sequence shown here is derived from an EMBL/GenBank/DDBJ whole genome shotgun (WGS) entry which is preliminary data.</text>
</comment>
<keyword evidence="2" id="KW-1133">Transmembrane helix</keyword>
<accession>A0ABR0AL25</accession>
<keyword evidence="4" id="KW-1185">Reference proteome</keyword>
<evidence type="ECO:0000256" key="1">
    <source>
        <dbReference type="SAM" id="MobiDB-lite"/>
    </source>
</evidence>
<evidence type="ECO:0000313" key="4">
    <source>
        <dbReference type="Proteomes" id="UP001234178"/>
    </source>
</evidence>
<protein>
    <submittedName>
        <fullName evidence="3">Uncharacterized protein</fullName>
    </submittedName>
</protein>
<keyword evidence="2" id="KW-0812">Transmembrane</keyword>
<proteinExistence type="predicted"/>
<feature type="transmembrane region" description="Helical" evidence="2">
    <location>
        <begin position="39"/>
        <end position="57"/>
    </location>
</feature>
<keyword evidence="2" id="KW-0472">Membrane</keyword>
<feature type="region of interest" description="Disordered" evidence="1">
    <location>
        <begin position="99"/>
        <end position="120"/>
    </location>
</feature>
<name>A0ABR0AL25_9CRUS</name>
<organism evidence="3 4">
    <name type="scientific">Daphnia magna</name>
    <dbReference type="NCBI Taxonomy" id="35525"/>
    <lineage>
        <taxon>Eukaryota</taxon>
        <taxon>Metazoa</taxon>
        <taxon>Ecdysozoa</taxon>
        <taxon>Arthropoda</taxon>
        <taxon>Crustacea</taxon>
        <taxon>Branchiopoda</taxon>
        <taxon>Diplostraca</taxon>
        <taxon>Cladocera</taxon>
        <taxon>Anomopoda</taxon>
        <taxon>Daphniidae</taxon>
        <taxon>Daphnia</taxon>
    </lineage>
</organism>
<sequence>MTSIDIDHDASFEKKLLNIIDPDILNYHWHMYRRHRHDFETFSLAAQVALLAMRLFFYRSAMRFSNRDCRSPKQNKVLKPSMDDGRTFEINLPNGTLRNIKNAWHPPKHNVTSPFNTKDR</sequence>